<protein>
    <recommendedName>
        <fullName evidence="5">Magnesium-transporting ATPase, P-type 1</fullName>
        <ecNumber evidence="4">7.2.2.14</ecNumber>
    </recommendedName>
    <alternativeName>
        <fullName evidence="16">Mg(2+) transport ATPase, P-type 1</fullName>
    </alternativeName>
</protein>
<dbReference type="PANTHER" id="PTHR42861">
    <property type="entry name" value="CALCIUM-TRANSPORTING ATPASE"/>
    <property type="match status" value="1"/>
</dbReference>
<evidence type="ECO:0000256" key="3">
    <source>
        <dbReference type="ARBA" id="ARBA00008746"/>
    </source>
</evidence>
<dbReference type="SMART" id="SM00831">
    <property type="entry name" value="Cation_ATPase_N"/>
    <property type="match status" value="1"/>
</dbReference>
<dbReference type="Gene3D" id="1.20.1110.10">
    <property type="entry name" value="Calcium-transporting ATPase, transmembrane domain"/>
    <property type="match status" value="1"/>
</dbReference>
<comment type="caution">
    <text evidence="20">The sequence shown here is derived from an EMBL/GenBank/DDBJ whole genome shotgun (WGS) entry which is preliminary data.</text>
</comment>
<keyword evidence="10" id="KW-0547">Nucleotide-binding</keyword>
<comment type="similarity">
    <text evidence="3">Belongs to the cation transport ATPase (P-type) (TC 3.A.3) family. Type IIIB subfamily.</text>
</comment>
<evidence type="ECO:0000256" key="1">
    <source>
        <dbReference type="ARBA" id="ARBA00003954"/>
    </source>
</evidence>
<dbReference type="InterPro" id="IPR044492">
    <property type="entry name" value="P_typ_ATPase_HD_dom"/>
</dbReference>
<evidence type="ECO:0000256" key="16">
    <source>
        <dbReference type="ARBA" id="ARBA00029806"/>
    </source>
</evidence>
<keyword evidence="12" id="KW-0460">Magnesium</keyword>
<comment type="subcellular location">
    <subcellularLocation>
        <location evidence="2">Cell inner membrane</location>
        <topology evidence="2">Multi-pass membrane protein</topology>
    </subcellularLocation>
</comment>
<dbReference type="SUPFAM" id="SSF56784">
    <property type="entry name" value="HAD-like"/>
    <property type="match status" value="1"/>
</dbReference>
<dbReference type="EC" id="7.2.2.14" evidence="4"/>
<evidence type="ECO:0000256" key="18">
    <source>
        <dbReference type="SAM" id="Phobius"/>
    </source>
</evidence>
<keyword evidence="8" id="KW-0597">Phosphoprotein</keyword>
<keyword evidence="7" id="KW-0997">Cell inner membrane</keyword>
<evidence type="ECO:0000256" key="14">
    <source>
        <dbReference type="ARBA" id="ARBA00022989"/>
    </source>
</evidence>
<dbReference type="NCBIfam" id="TIGR01524">
    <property type="entry name" value="ATPase-IIIB_Mg"/>
    <property type="match status" value="1"/>
</dbReference>
<dbReference type="Pfam" id="PF13246">
    <property type="entry name" value="Cation_ATPase"/>
    <property type="match status" value="1"/>
</dbReference>
<keyword evidence="14 18" id="KW-1133">Transmembrane helix</keyword>
<evidence type="ECO:0000256" key="10">
    <source>
        <dbReference type="ARBA" id="ARBA00022741"/>
    </source>
</evidence>
<evidence type="ECO:0000256" key="12">
    <source>
        <dbReference type="ARBA" id="ARBA00022842"/>
    </source>
</evidence>
<evidence type="ECO:0000313" key="21">
    <source>
        <dbReference type="Proteomes" id="UP000641152"/>
    </source>
</evidence>
<evidence type="ECO:0000256" key="15">
    <source>
        <dbReference type="ARBA" id="ARBA00023136"/>
    </source>
</evidence>
<evidence type="ECO:0000256" key="8">
    <source>
        <dbReference type="ARBA" id="ARBA00022553"/>
    </source>
</evidence>
<evidence type="ECO:0000256" key="9">
    <source>
        <dbReference type="ARBA" id="ARBA00022692"/>
    </source>
</evidence>
<dbReference type="Gene3D" id="3.40.50.1000">
    <property type="entry name" value="HAD superfamily/HAD-like"/>
    <property type="match status" value="1"/>
</dbReference>
<dbReference type="InterPro" id="IPR006068">
    <property type="entry name" value="ATPase_P-typ_cation-transptr_C"/>
</dbReference>
<dbReference type="Gene3D" id="3.40.1110.10">
    <property type="entry name" value="Calcium-transporting ATPase, cytoplasmic domain N"/>
    <property type="match status" value="1"/>
</dbReference>
<dbReference type="PROSITE" id="PS00154">
    <property type="entry name" value="ATPASE_E1_E2"/>
    <property type="match status" value="1"/>
</dbReference>
<keyword evidence="15 18" id="KW-0472">Membrane</keyword>
<evidence type="ECO:0000256" key="5">
    <source>
        <dbReference type="ARBA" id="ARBA00013555"/>
    </source>
</evidence>
<dbReference type="Gene3D" id="2.70.150.10">
    <property type="entry name" value="Calcium-transporting ATPase, cytoplasmic transduction domain A"/>
    <property type="match status" value="1"/>
</dbReference>
<dbReference type="InterPro" id="IPR036412">
    <property type="entry name" value="HAD-like_sf"/>
</dbReference>
<dbReference type="InterPro" id="IPR023298">
    <property type="entry name" value="ATPase_P-typ_TM_dom_sf"/>
</dbReference>
<dbReference type="SFLD" id="SFLDF00027">
    <property type="entry name" value="p-type_atpase"/>
    <property type="match status" value="1"/>
</dbReference>
<keyword evidence="9 18" id="KW-0812">Transmembrane</keyword>
<dbReference type="SFLD" id="SFLDS00003">
    <property type="entry name" value="Haloacid_Dehalogenase"/>
    <property type="match status" value="1"/>
</dbReference>
<reference evidence="20 21" key="1">
    <citation type="submission" date="2020-09" db="EMBL/GenBank/DDBJ databases">
        <title>Methylomonas albis sp. nov. and Methylomonas fluvii sp. nov.: Two cold-adapted methanotrophs from the River Elbe and an amended description of Methylovulum psychrotolerans strain Eb1.</title>
        <authorList>
            <person name="Bussmann I.K."/>
            <person name="Klings K.-W."/>
            <person name="Warnstedt J."/>
            <person name="Hoppert M."/>
            <person name="Saborowski A."/>
            <person name="Horn F."/>
            <person name="Liebner S."/>
        </authorList>
    </citation>
    <scope>NUCLEOTIDE SEQUENCE [LARGE SCALE GENOMIC DNA]</scope>
    <source>
        <strain evidence="20 21">EbB</strain>
    </source>
</reference>
<feature type="transmembrane region" description="Helical" evidence="18">
    <location>
        <begin position="790"/>
        <end position="810"/>
    </location>
</feature>
<dbReference type="InterPro" id="IPR018303">
    <property type="entry name" value="ATPase_P-typ_P_site"/>
</dbReference>
<feature type="domain" description="Cation-transporting P-type ATPase N-terminal" evidence="19">
    <location>
        <begin position="14"/>
        <end position="87"/>
    </location>
</feature>
<keyword evidence="11" id="KW-0067">ATP-binding</keyword>
<evidence type="ECO:0000256" key="17">
    <source>
        <dbReference type="ARBA" id="ARBA00047295"/>
    </source>
</evidence>
<name>A0ABR9DH01_9GAMM</name>
<feature type="transmembrane region" description="Helical" evidence="18">
    <location>
        <begin position="727"/>
        <end position="747"/>
    </location>
</feature>
<evidence type="ECO:0000256" key="6">
    <source>
        <dbReference type="ARBA" id="ARBA00022475"/>
    </source>
</evidence>
<sequence>MKKSNDKAKADTESWWLQSPSQLRTARANDVGGLSSAEASAKLAEFGPNMFRDHQQQALLLQFLARFKNPLVLLLLVASAISAFTGEITNFVIISIMVLFSVTLDFVQEHRAGKAAESLRHSVTVKARVMRDGKPIDVPVTEVVPGDVALLSAGDMVPADGLLMEACDLFVKQALLTGEAYPIEKHPGELPADATDLQDASNAVFMGTTVISGSGKMRVIKTGTATAIGAIADSLTSKPPATAFEVGTHRFGLLIMRLTVLLVLFVLLVNAYLGKPWLESFLFAVALAVGLTPELLPMVVSVTLSRGAMHMAEKRVIVKRLAAIQNLGSMDVLCTDKTGTLTEAKIRLEQHVDPQGQPSARVLELAYLNSFFETGLKSPLDEAILAHESIDVSAWKKIDEVPFDFERRRVSVLLDKGNGRLLVVKGASEEIITLCTHYEQQGSDVQVPLDPASRARIHEQHNALEREGFRVLGIAWREVPQDHPHAVVGDESELIFAGFAGFLDPPKQSAGAALAALKDSGVTVKIVTGDSDLVTQHVCAQLNIPVIGVLTGKDIESMDDHALRIRVEKANLFCRVNPSQKNRVILALKARGHVVGYLGDGINDAPSLHSADIGLSVDSAVDVAKEAADMILLDQDLQVLHDGVLEGRRTFGNILKYIMMGTSSNFGNMFSMAGAALFLPFLPMLPTQILLNNILYDISEVPIPLDQVDAEELRTPRVLDMNFIRNFMLVIGPISSAFDFLTFYILLTVLKADEALFQTGWFVESLCTQVLVIFIIRTRGNPFKSRAHPVLVATSLSIALIGAILPFTPLGHYFGFVPPPSQFYLILAAMAVSYLFVVELAKRGFYSWHNKHGKPQRIGHRSV</sequence>
<dbReference type="CDD" id="cd02077">
    <property type="entry name" value="P-type_ATPase_Mg"/>
    <property type="match status" value="1"/>
</dbReference>
<dbReference type="SFLD" id="SFLDG00002">
    <property type="entry name" value="C1.7:_P-type_atpase_like"/>
    <property type="match status" value="1"/>
</dbReference>
<dbReference type="InterPro" id="IPR004014">
    <property type="entry name" value="ATPase_P-typ_cation-transptr_N"/>
</dbReference>
<dbReference type="InterPro" id="IPR023299">
    <property type="entry name" value="ATPase_P-typ_cyto_dom_N"/>
</dbReference>
<keyword evidence="13" id="KW-1278">Translocase</keyword>
<organism evidence="20 21">
    <name type="scientific">Methylomonas fluvii</name>
    <dbReference type="NCBI Taxonomy" id="1854564"/>
    <lineage>
        <taxon>Bacteria</taxon>
        <taxon>Pseudomonadati</taxon>
        <taxon>Pseudomonadota</taxon>
        <taxon>Gammaproteobacteria</taxon>
        <taxon>Methylococcales</taxon>
        <taxon>Methylococcaceae</taxon>
        <taxon>Methylomonas</taxon>
    </lineage>
</organism>
<evidence type="ECO:0000256" key="2">
    <source>
        <dbReference type="ARBA" id="ARBA00004429"/>
    </source>
</evidence>
<feature type="transmembrane region" description="Helical" evidence="18">
    <location>
        <begin position="759"/>
        <end position="778"/>
    </location>
</feature>
<comment type="catalytic activity">
    <reaction evidence="17">
        <text>Mg(2+)(out) + ATP + H2O = Mg(2+)(in) + ADP + phosphate + H(+)</text>
        <dbReference type="Rhea" id="RHEA:10260"/>
        <dbReference type="ChEBI" id="CHEBI:15377"/>
        <dbReference type="ChEBI" id="CHEBI:15378"/>
        <dbReference type="ChEBI" id="CHEBI:18420"/>
        <dbReference type="ChEBI" id="CHEBI:30616"/>
        <dbReference type="ChEBI" id="CHEBI:43474"/>
        <dbReference type="ChEBI" id="CHEBI:456216"/>
        <dbReference type="EC" id="7.2.2.14"/>
    </reaction>
</comment>
<dbReference type="Pfam" id="PF00122">
    <property type="entry name" value="E1-E2_ATPase"/>
    <property type="match status" value="1"/>
</dbReference>
<dbReference type="SUPFAM" id="SSF81665">
    <property type="entry name" value="Calcium ATPase, transmembrane domain M"/>
    <property type="match status" value="1"/>
</dbReference>
<feature type="transmembrane region" description="Helical" evidence="18">
    <location>
        <begin position="822"/>
        <end position="841"/>
    </location>
</feature>
<dbReference type="InterPro" id="IPR006415">
    <property type="entry name" value="P-type_ATPase_IIIB"/>
</dbReference>
<dbReference type="Pfam" id="PF00689">
    <property type="entry name" value="Cation_ATPase_C"/>
    <property type="match status" value="1"/>
</dbReference>
<dbReference type="InterPro" id="IPR008250">
    <property type="entry name" value="ATPase_P-typ_transduc_dom_A_sf"/>
</dbReference>
<dbReference type="InterPro" id="IPR001757">
    <property type="entry name" value="P_typ_ATPase"/>
</dbReference>
<keyword evidence="6" id="KW-1003">Cell membrane</keyword>
<evidence type="ECO:0000256" key="7">
    <source>
        <dbReference type="ARBA" id="ARBA00022519"/>
    </source>
</evidence>
<dbReference type="InterPro" id="IPR023214">
    <property type="entry name" value="HAD_sf"/>
</dbReference>
<proteinExistence type="inferred from homology"/>
<dbReference type="Proteomes" id="UP000641152">
    <property type="component" value="Unassembled WGS sequence"/>
</dbReference>
<keyword evidence="21" id="KW-1185">Reference proteome</keyword>
<dbReference type="PRINTS" id="PR01836">
    <property type="entry name" value="MGATPASE"/>
</dbReference>
<evidence type="ECO:0000313" key="20">
    <source>
        <dbReference type="EMBL" id="MBD9362384.1"/>
    </source>
</evidence>
<evidence type="ECO:0000259" key="19">
    <source>
        <dbReference type="SMART" id="SM00831"/>
    </source>
</evidence>
<dbReference type="NCBIfam" id="TIGR01494">
    <property type="entry name" value="ATPase_P-type"/>
    <property type="match status" value="2"/>
</dbReference>
<accession>A0ABR9DH01</accession>
<dbReference type="SUPFAM" id="SSF81653">
    <property type="entry name" value="Calcium ATPase, transduction domain A"/>
    <property type="match status" value="1"/>
</dbReference>
<evidence type="ECO:0000256" key="4">
    <source>
        <dbReference type="ARBA" id="ARBA00012786"/>
    </source>
</evidence>
<dbReference type="InterPro" id="IPR059000">
    <property type="entry name" value="ATPase_P-type_domA"/>
</dbReference>
<evidence type="ECO:0000256" key="11">
    <source>
        <dbReference type="ARBA" id="ARBA00022840"/>
    </source>
</evidence>
<feature type="transmembrane region" description="Helical" evidence="18">
    <location>
        <begin position="254"/>
        <end position="274"/>
    </location>
</feature>
<dbReference type="EMBL" id="JACXST010000003">
    <property type="protein sequence ID" value="MBD9362384.1"/>
    <property type="molecule type" value="Genomic_DNA"/>
</dbReference>
<feature type="transmembrane region" description="Helical" evidence="18">
    <location>
        <begin position="280"/>
        <end position="305"/>
    </location>
</feature>
<evidence type="ECO:0000256" key="13">
    <source>
        <dbReference type="ARBA" id="ARBA00022967"/>
    </source>
</evidence>
<dbReference type="Pfam" id="PF00690">
    <property type="entry name" value="Cation_ATPase_N"/>
    <property type="match status" value="1"/>
</dbReference>
<comment type="function">
    <text evidence="1">Mediates magnesium influx to the cytosol.</text>
</comment>
<gene>
    <name evidence="20" type="primary">mgtA</name>
    <name evidence="20" type="ORF">EBB_18085</name>
</gene>
<dbReference type="RefSeq" id="WP_192395164.1">
    <property type="nucleotide sequence ID" value="NZ_CAJHIU010000003.1"/>
</dbReference>